<gene>
    <name evidence="2" type="ORF">HFP15_19735</name>
</gene>
<dbReference type="CDD" id="cd24007">
    <property type="entry name" value="ASKHA_NBD_eukNAGK-like"/>
    <property type="match status" value="1"/>
</dbReference>
<dbReference type="SUPFAM" id="SSF53067">
    <property type="entry name" value="Actin-like ATPase domain"/>
    <property type="match status" value="2"/>
</dbReference>
<comment type="caution">
    <text evidence="2">The sequence shown here is derived from an EMBL/GenBank/DDBJ whole genome shotgun (WGS) entry which is preliminary data.</text>
</comment>
<dbReference type="Pfam" id="PF01869">
    <property type="entry name" value="BcrAD_BadFG"/>
    <property type="match status" value="1"/>
</dbReference>
<feature type="domain" description="ATPase BadF/BadG/BcrA/BcrD type" evidence="1">
    <location>
        <begin position="5"/>
        <end position="288"/>
    </location>
</feature>
<sequence>MSYVVGVDAGGTSTRALAVAPDGVVLGTGRSGGANPNSNPPEKAAGHVETAIREALGALEPASANACVIGMAGTAKLTDPQVAALFSAVWERLGLTGVRIVTDPEVAFASATPAPDGTVLVAGTGSIAARIRGRRMVSTAGGYGWLLGDEGSAFWLGREAVRRALDELSGTGRLGELTRSVLAAADVDAADRSLAWRRLITVVNGEAPVRLARFAPLVSAAEDAAPILDRAARLLAELAFAARDPGESTPLVLVGSVLAGPVGARVREKLDGLDVRSSTDGVLGAVRLAGIEAFGEDFATVPGDLPRVP</sequence>
<keyword evidence="3" id="KW-1185">Reference proteome</keyword>
<accession>A0ABX1J9Y4</accession>
<dbReference type="EMBL" id="JAAXLS010000013">
    <property type="protein sequence ID" value="NKQ55117.1"/>
    <property type="molecule type" value="Genomic_DNA"/>
</dbReference>
<name>A0ABX1J9Y4_9PSEU</name>
<keyword evidence="2" id="KW-0808">Transferase</keyword>
<dbReference type="RefSeq" id="WP_168517749.1">
    <property type="nucleotide sequence ID" value="NZ_JAAXLS010000013.1"/>
</dbReference>
<dbReference type="InterPro" id="IPR043129">
    <property type="entry name" value="ATPase_NBD"/>
</dbReference>
<evidence type="ECO:0000313" key="3">
    <source>
        <dbReference type="Proteomes" id="UP000715441"/>
    </source>
</evidence>
<dbReference type="InterPro" id="IPR002731">
    <property type="entry name" value="ATPase_BadF"/>
</dbReference>
<dbReference type="Gene3D" id="3.30.420.40">
    <property type="match status" value="2"/>
</dbReference>
<evidence type="ECO:0000259" key="1">
    <source>
        <dbReference type="Pfam" id="PF01869"/>
    </source>
</evidence>
<reference evidence="2 3" key="1">
    <citation type="submission" date="2020-04" db="EMBL/GenBank/DDBJ databases">
        <title>Novel species.</title>
        <authorList>
            <person name="Teo W.F.A."/>
            <person name="Lipun K."/>
            <person name="Srisuk N."/>
            <person name="Duangmal K."/>
        </authorList>
    </citation>
    <scope>NUCLEOTIDE SEQUENCE [LARGE SCALE GENOMIC DNA]</scope>
    <source>
        <strain evidence="2 3">K13G38</strain>
    </source>
</reference>
<organism evidence="2 3">
    <name type="scientific">Amycolatopsis acididurans</name>
    <dbReference type="NCBI Taxonomy" id="2724524"/>
    <lineage>
        <taxon>Bacteria</taxon>
        <taxon>Bacillati</taxon>
        <taxon>Actinomycetota</taxon>
        <taxon>Actinomycetes</taxon>
        <taxon>Pseudonocardiales</taxon>
        <taxon>Pseudonocardiaceae</taxon>
        <taxon>Amycolatopsis</taxon>
    </lineage>
</organism>
<proteinExistence type="predicted"/>
<protein>
    <submittedName>
        <fullName evidence="2">N-acetylglucosamine kinase</fullName>
    </submittedName>
</protein>
<dbReference type="PANTHER" id="PTHR43190:SF3">
    <property type="entry name" value="N-ACETYL-D-GLUCOSAMINE KINASE"/>
    <property type="match status" value="1"/>
</dbReference>
<dbReference type="GO" id="GO:0016301">
    <property type="term" value="F:kinase activity"/>
    <property type="evidence" value="ECO:0007669"/>
    <property type="project" value="UniProtKB-KW"/>
</dbReference>
<dbReference type="PANTHER" id="PTHR43190">
    <property type="entry name" value="N-ACETYL-D-GLUCOSAMINE KINASE"/>
    <property type="match status" value="1"/>
</dbReference>
<keyword evidence="2" id="KW-0418">Kinase</keyword>
<dbReference type="InterPro" id="IPR052519">
    <property type="entry name" value="Euk-type_GlcNAc_Kinase"/>
</dbReference>
<dbReference type="Proteomes" id="UP000715441">
    <property type="component" value="Unassembled WGS sequence"/>
</dbReference>
<evidence type="ECO:0000313" key="2">
    <source>
        <dbReference type="EMBL" id="NKQ55117.1"/>
    </source>
</evidence>